<name>A0A0F9FT41_9ZZZZ</name>
<comment type="caution">
    <text evidence="2">The sequence shown here is derived from an EMBL/GenBank/DDBJ whole genome shotgun (WGS) entry which is preliminary data.</text>
</comment>
<protein>
    <recommendedName>
        <fullName evidence="3">Tip attachment protein J domain-containing protein</fullName>
    </recommendedName>
</protein>
<evidence type="ECO:0000256" key="1">
    <source>
        <dbReference type="SAM" id="MobiDB-lite"/>
    </source>
</evidence>
<feature type="region of interest" description="Disordered" evidence="1">
    <location>
        <begin position="401"/>
        <end position="420"/>
    </location>
</feature>
<accession>A0A0F9FT41</accession>
<proteinExistence type="predicted"/>
<evidence type="ECO:0008006" key="3">
    <source>
        <dbReference type="Google" id="ProtNLM"/>
    </source>
</evidence>
<dbReference type="EMBL" id="LAZR01022554">
    <property type="protein sequence ID" value="KKL81466.1"/>
    <property type="molecule type" value="Genomic_DNA"/>
</dbReference>
<evidence type="ECO:0000313" key="2">
    <source>
        <dbReference type="EMBL" id="KKL81466.1"/>
    </source>
</evidence>
<sequence>MKTMTLMVRDKQKVAYRNLPVTPIFEDNYPNTDEEVRGTRIPLLFGVKTGITPKLVDTTDNKGKYLVADPAYQTLYSIDAVYDDGVEIDAGDMTLDLTGCSLTILGQYSGTPGVVTCDATGQPARGKAWETSTDYLKYYGEIVCEIYTNYLGLLDAEIDSTGATDSDAFQPWAQAAYIQDEQSARTYIRNFERGVMGRTIRGLTGLIQPTIWYPYYPVGAPVLDDPIIMEFAPETKIETIFSRVLVRYAENPTSRRFLTRERTDNEARYVQLDGRTEDRVITTYLTTAAQAVELAERVRFVSANPDTEVRVIETGLGMSEVKIGDRILLTTARAPSADGSWTNRVMEVIQIIRSFSPIPRIELLLNNQKGVTGIGNWTTPTAADWADATEEQKQVQGFWTDDNGYIDPADESSADASRWW</sequence>
<feature type="non-terminal residue" evidence="2">
    <location>
        <position position="1"/>
    </location>
</feature>
<organism evidence="2">
    <name type="scientific">marine sediment metagenome</name>
    <dbReference type="NCBI Taxonomy" id="412755"/>
    <lineage>
        <taxon>unclassified sequences</taxon>
        <taxon>metagenomes</taxon>
        <taxon>ecological metagenomes</taxon>
    </lineage>
</organism>
<dbReference type="AlphaFoldDB" id="A0A0F9FT41"/>
<gene>
    <name evidence="2" type="ORF">LCGC14_1994490</name>
</gene>
<reference evidence="2" key="1">
    <citation type="journal article" date="2015" name="Nature">
        <title>Complex archaea that bridge the gap between prokaryotes and eukaryotes.</title>
        <authorList>
            <person name="Spang A."/>
            <person name="Saw J.H."/>
            <person name="Jorgensen S.L."/>
            <person name="Zaremba-Niedzwiedzka K."/>
            <person name="Martijn J."/>
            <person name="Lind A.E."/>
            <person name="van Eijk R."/>
            <person name="Schleper C."/>
            <person name="Guy L."/>
            <person name="Ettema T.J."/>
        </authorList>
    </citation>
    <scope>NUCLEOTIDE SEQUENCE</scope>
</reference>